<evidence type="ECO:0000313" key="8">
    <source>
        <dbReference type="Proteomes" id="UP001567538"/>
    </source>
</evidence>
<dbReference type="PANTHER" id="PTHR31744">
    <property type="entry name" value="PROTEIN CUP-SHAPED COTYLEDON 2-RELATED"/>
    <property type="match status" value="1"/>
</dbReference>
<sequence>MCPPARPPCEIGLYWSDEQIISLLADYSPGSHLPDNVLEDSNPFLYPPFNLPEGMWYLVHSNMEKGLTNGFWKAKGEPCKVYSNNGINGWRTTLEYFEGLAPDGQLTNWLMQEYKITPNELSDKCSPKASRLLCRVFLCGDDMMISQNCKHIIESKNLNPVKSIKPDTNVTSDQDTEHEPRANRESDVGTLDVKPSSPPGDFSKLECFSKGDFLELNDLVDPESHSSSSQNSSCPSKLSEEYFGSSDNFGSSDFLRDLEEEMEKSYRQEQFSSSCHKFSTQIVQNDVVLQPALAGSSVRGDVAETPSTSTGTDATVKDKRMQSKAEGSWTSSAAAREEKKGGGSSKINKFRTYFCFAAF</sequence>
<keyword evidence="3" id="KW-0804">Transcription</keyword>
<evidence type="ECO:0000256" key="3">
    <source>
        <dbReference type="ARBA" id="ARBA00023163"/>
    </source>
</evidence>
<name>A0ABD1I967_SALDI</name>
<dbReference type="InterPro" id="IPR036093">
    <property type="entry name" value="NAC_dom_sf"/>
</dbReference>
<feature type="region of interest" description="Disordered" evidence="5">
    <location>
        <begin position="219"/>
        <end position="239"/>
    </location>
</feature>
<feature type="region of interest" description="Disordered" evidence="5">
    <location>
        <begin position="161"/>
        <end position="205"/>
    </location>
</feature>
<dbReference type="SUPFAM" id="SSF101941">
    <property type="entry name" value="NAC domain"/>
    <property type="match status" value="1"/>
</dbReference>
<evidence type="ECO:0000256" key="5">
    <source>
        <dbReference type="SAM" id="MobiDB-lite"/>
    </source>
</evidence>
<keyword evidence="2" id="KW-0238">DNA-binding</keyword>
<evidence type="ECO:0000256" key="2">
    <source>
        <dbReference type="ARBA" id="ARBA00023125"/>
    </source>
</evidence>
<feature type="compositionally biased region" description="Basic and acidic residues" evidence="5">
    <location>
        <begin position="175"/>
        <end position="187"/>
    </location>
</feature>
<dbReference type="GO" id="GO:0003677">
    <property type="term" value="F:DNA binding"/>
    <property type="evidence" value="ECO:0007669"/>
    <property type="project" value="UniProtKB-KW"/>
</dbReference>
<dbReference type="AlphaFoldDB" id="A0ABD1I967"/>
<evidence type="ECO:0000259" key="6">
    <source>
        <dbReference type="PROSITE" id="PS51005"/>
    </source>
</evidence>
<evidence type="ECO:0000256" key="1">
    <source>
        <dbReference type="ARBA" id="ARBA00023015"/>
    </source>
</evidence>
<dbReference type="Proteomes" id="UP001567538">
    <property type="component" value="Unassembled WGS sequence"/>
</dbReference>
<comment type="caution">
    <text evidence="7">The sequence shown here is derived from an EMBL/GenBank/DDBJ whole genome shotgun (WGS) entry which is preliminary data.</text>
</comment>
<accession>A0ABD1I967</accession>
<keyword evidence="4" id="KW-0539">Nucleus</keyword>
<gene>
    <name evidence="7" type="ORF">AAHA92_06791</name>
</gene>
<keyword evidence="1" id="KW-0805">Transcription regulation</keyword>
<feature type="domain" description="NAC" evidence="6">
    <location>
        <begin position="7"/>
        <end position="139"/>
    </location>
</feature>
<evidence type="ECO:0000313" key="7">
    <source>
        <dbReference type="EMBL" id="KAL1564449.1"/>
    </source>
</evidence>
<organism evidence="7 8">
    <name type="scientific">Salvia divinorum</name>
    <name type="common">Maria pastora</name>
    <name type="synonym">Diviner's sage</name>
    <dbReference type="NCBI Taxonomy" id="28513"/>
    <lineage>
        <taxon>Eukaryota</taxon>
        <taxon>Viridiplantae</taxon>
        <taxon>Streptophyta</taxon>
        <taxon>Embryophyta</taxon>
        <taxon>Tracheophyta</taxon>
        <taxon>Spermatophyta</taxon>
        <taxon>Magnoliopsida</taxon>
        <taxon>eudicotyledons</taxon>
        <taxon>Gunneridae</taxon>
        <taxon>Pentapetalae</taxon>
        <taxon>asterids</taxon>
        <taxon>lamiids</taxon>
        <taxon>Lamiales</taxon>
        <taxon>Lamiaceae</taxon>
        <taxon>Nepetoideae</taxon>
        <taxon>Mentheae</taxon>
        <taxon>Salviinae</taxon>
        <taxon>Salvia</taxon>
        <taxon>Salvia subgen. Calosphace</taxon>
    </lineage>
</organism>
<reference evidence="7 8" key="1">
    <citation type="submission" date="2024-06" db="EMBL/GenBank/DDBJ databases">
        <title>A chromosome level genome sequence of Diviner's sage (Salvia divinorum).</title>
        <authorList>
            <person name="Ford S.A."/>
            <person name="Ro D.-K."/>
            <person name="Ness R.W."/>
            <person name="Phillips M.A."/>
        </authorList>
    </citation>
    <scope>NUCLEOTIDE SEQUENCE [LARGE SCALE GENOMIC DNA]</scope>
    <source>
        <strain evidence="7">SAF-2024a</strain>
        <tissue evidence="7">Leaf</tissue>
    </source>
</reference>
<dbReference type="Gene3D" id="2.170.150.80">
    <property type="entry name" value="NAC domain"/>
    <property type="match status" value="1"/>
</dbReference>
<dbReference type="Pfam" id="PF02365">
    <property type="entry name" value="NAM"/>
    <property type="match status" value="1"/>
</dbReference>
<dbReference type="PROSITE" id="PS51005">
    <property type="entry name" value="NAC"/>
    <property type="match status" value="1"/>
</dbReference>
<dbReference type="InterPro" id="IPR003441">
    <property type="entry name" value="NAC-dom"/>
</dbReference>
<feature type="region of interest" description="Disordered" evidence="5">
    <location>
        <begin position="299"/>
        <end position="346"/>
    </location>
</feature>
<proteinExistence type="predicted"/>
<feature type="compositionally biased region" description="Low complexity" evidence="5">
    <location>
        <begin position="225"/>
        <end position="239"/>
    </location>
</feature>
<protein>
    <submittedName>
        <fullName evidence="7">NAC domain-containing protein 41-like isoform X2</fullName>
    </submittedName>
</protein>
<evidence type="ECO:0000256" key="4">
    <source>
        <dbReference type="ARBA" id="ARBA00023242"/>
    </source>
</evidence>
<feature type="compositionally biased region" description="Polar residues" evidence="5">
    <location>
        <begin position="161"/>
        <end position="173"/>
    </location>
</feature>
<dbReference type="EMBL" id="JBEAFC010000003">
    <property type="protein sequence ID" value="KAL1564449.1"/>
    <property type="molecule type" value="Genomic_DNA"/>
</dbReference>
<keyword evidence="8" id="KW-1185">Reference proteome</keyword>